<dbReference type="InterPro" id="IPR024936">
    <property type="entry name" value="Cyclophilin-type_PPIase"/>
</dbReference>
<comment type="catalytic activity">
    <reaction evidence="3">
        <text>[protein]-peptidylproline (omega=180) = [protein]-peptidylproline (omega=0)</text>
        <dbReference type="Rhea" id="RHEA:16237"/>
        <dbReference type="Rhea" id="RHEA-COMP:10747"/>
        <dbReference type="Rhea" id="RHEA-COMP:10748"/>
        <dbReference type="ChEBI" id="CHEBI:83833"/>
        <dbReference type="ChEBI" id="CHEBI:83834"/>
        <dbReference type="EC" id="5.2.1.8"/>
    </reaction>
</comment>
<sequence length="127" mass="13846">MSKKDRHRAFFDITIDGRLAGRIVMELYSDVAPRTCHNFLMLCTGMAGNGKGGDFTKGDGTGGESVYGGMFDDEEFVMKHDEPFVLSMANKGPNTNGSQFFITTAPAPHLNNVHVVFGKVSSCLKCF</sequence>
<dbReference type="GO" id="GO:0006457">
    <property type="term" value="P:protein folding"/>
    <property type="evidence" value="ECO:0007669"/>
    <property type="project" value="TreeGrafter"/>
</dbReference>
<dbReference type="Pfam" id="PF00160">
    <property type="entry name" value="Pro_isomerase"/>
    <property type="match status" value="1"/>
</dbReference>
<dbReference type="AlphaFoldDB" id="A0A183ESW9"/>
<dbReference type="PANTHER" id="PTHR11071">
    <property type="entry name" value="PEPTIDYL-PROLYL CIS-TRANS ISOMERASE"/>
    <property type="match status" value="1"/>
</dbReference>
<name>A0A183ESW9_9BILA</name>
<comment type="similarity">
    <text evidence="3">Belongs to the cyclophilin-type PPIase family.</text>
</comment>
<keyword evidence="1 3" id="KW-0697">Rotamase</keyword>
<dbReference type="GO" id="GO:0016018">
    <property type="term" value="F:cyclosporin A binding"/>
    <property type="evidence" value="ECO:0007669"/>
    <property type="project" value="TreeGrafter"/>
</dbReference>
<dbReference type="EMBL" id="UYRT01099928">
    <property type="protein sequence ID" value="VDN42336.1"/>
    <property type="molecule type" value="Genomic_DNA"/>
</dbReference>
<comment type="function">
    <text evidence="3">PPIases accelerate the folding of proteins. It catalyzes the cis-trans isomerization of proline imidic peptide bonds in oligopeptides.</text>
</comment>
<dbReference type="GO" id="GO:0003755">
    <property type="term" value="F:peptidyl-prolyl cis-trans isomerase activity"/>
    <property type="evidence" value="ECO:0007669"/>
    <property type="project" value="UniProtKB-UniRule"/>
</dbReference>
<evidence type="ECO:0000313" key="7">
    <source>
        <dbReference type="WBParaSite" id="GPUH_0002409001-mRNA-1"/>
    </source>
</evidence>
<evidence type="ECO:0000256" key="3">
    <source>
        <dbReference type="RuleBase" id="RU363019"/>
    </source>
</evidence>
<evidence type="ECO:0000259" key="4">
    <source>
        <dbReference type="PROSITE" id="PS50072"/>
    </source>
</evidence>
<organism evidence="7">
    <name type="scientific">Gongylonema pulchrum</name>
    <dbReference type="NCBI Taxonomy" id="637853"/>
    <lineage>
        <taxon>Eukaryota</taxon>
        <taxon>Metazoa</taxon>
        <taxon>Ecdysozoa</taxon>
        <taxon>Nematoda</taxon>
        <taxon>Chromadorea</taxon>
        <taxon>Rhabditida</taxon>
        <taxon>Spirurina</taxon>
        <taxon>Spiruromorpha</taxon>
        <taxon>Spiruroidea</taxon>
        <taxon>Gongylonematidae</taxon>
        <taxon>Gongylonema</taxon>
    </lineage>
</organism>
<evidence type="ECO:0000256" key="2">
    <source>
        <dbReference type="ARBA" id="ARBA00023235"/>
    </source>
</evidence>
<evidence type="ECO:0000313" key="6">
    <source>
        <dbReference type="Proteomes" id="UP000271098"/>
    </source>
</evidence>
<dbReference type="PANTHER" id="PTHR11071:SF561">
    <property type="entry name" value="PEPTIDYL-PROLYL CIS-TRANS ISOMERASE D-RELATED"/>
    <property type="match status" value="1"/>
</dbReference>
<evidence type="ECO:0000313" key="5">
    <source>
        <dbReference type="EMBL" id="VDN42336.1"/>
    </source>
</evidence>
<keyword evidence="2 3" id="KW-0413">Isomerase</keyword>
<dbReference type="WBParaSite" id="GPUH_0002409001-mRNA-1">
    <property type="protein sequence ID" value="GPUH_0002409001-mRNA-1"/>
    <property type="gene ID" value="GPUH_0002409001"/>
</dbReference>
<reference evidence="5 6" key="2">
    <citation type="submission" date="2018-11" db="EMBL/GenBank/DDBJ databases">
        <authorList>
            <consortium name="Pathogen Informatics"/>
        </authorList>
    </citation>
    <scope>NUCLEOTIDE SEQUENCE [LARGE SCALE GENOMIC DNA]</scope>
</reference>
<dbReference type="InterPro" id="IPR029000">
    <property type="entry name" value="Cyclophilin-like_dom_sf"/>
</dbReference>
<dbReference type="GO" id="GO:0005739">
    <property type="term" value="C:mitochondrion"/>
    <property type="evidence" value="ECO:0007669"/>
    <property type="project" value="TreeGrafter"/>
</dbReference>
<gene>
    <name evidence="5" type="ORF">GPUH_LOCUS24061</name>
</gene>
<dbReference type="PIRSF" id="PIRSF001467">
    <property type="entry name" value="Peptidylpro_ismrse"/>
    <property type="match status" value="1"/>
</dbReference>
<keyword evidence="6" id="KW-1185">Reference proteome</keyword>
<dbReference type="OrthoDB" id="193499at2759"/>
<evidence type="ECO:0000256" key="1">
    <source>
        <dbReference type="ARBA" id="ARBA00023110"/>
    </source>
</evidence>
<proteinExistence type="inferred from homology"/>
<dbReference type="SUPFAM" id="SSF50891">
    <property type="entry name" value="Cyclophilin-like"/>
    <property type="match status" value="1"/>
</dbReference>
<dbReference type="InterPro" id="IPR002130">
    <property type="entry name" value="Cyclophilin-type_PPIase_dom"/>
</dbReference>
<dbReference type="Gene3D" id="2.40.100.10">
    <property type="entry name" value="Cyclophilin-like"/>
    <property type="match status" value="2"/>
</dbReference>
<reference evidence="7" key="1">
    <citation type="submission" date="2016-06" db="UniProtKB">
        <authorList>
            <consortium name="WormBaseParasite"/>
        </authorList>
    </citation>
    <scope>IDENTIFICATION</scope>
</reference>
<dbReference type="EC" id="5.2.1.8" evidence="3"/>
<dbReference type="PRINTS" id="PR00153">
    <property type="entry name" value="CSAPPISMRASE"/>
</dbReference>
<feature type="domain" description="PPIase cyclophilin-type" evidence="4">
    <location>
        <begin position="10"/>
        <end position="127"/>
    </location>
</feature>
<dbReference type="PROSITE" id="PS50072">
    <property type="entry name" value="CSA_PPIASE_2"/>
    <property type="match status" value="1"/>
</dbReference>
<accession>A0A183ESW9</accession>
<protein>
    <recommendedName>
        <fullName evidence="3">Peptidyl-prolyl cis-trans isomerase</fullName>
        <shortName evidence="3">PPIase</shortName>
        <ecNumber evidence="3">5.2.1.8</ecNumber>
    </recommendedName>
</protein>
<dbReference type="Proteomes" id="UP000271098">
    <property type="component" value="Unassembled WGS sequence"/>
</dbReference>